<dbReference type="Pfam" id="PF03498">
    <property type="entry name" value="CDtoxinA"/>
    <property type="match status" value="1"/>
</dbReference>
<evidence type="ECO:0000256" key="9">
    <source>
        <dbReference type="ARBA" id="ARBA00023237"/>
    </source>
</evidence>
<dbReference type="PIRSF" id="PIRSF036516">
    <property type="entry name" value="CDT_A"/>
    <property type="match status" value="1"/>
</dbReference>
<keyword evidence="8" id="KW-0564">Palmitate</keyword>
<keyword evidence="3" id="KW-0800">Toxin</keyword>
<dbReference type="CDD" id="cd23414">
    <property type="entry name" value="beta-trefoil_Ricin_CdtA"/>
    <property type="match status" value="1"/>
</dbReference>
<proteinExistence type="predicted"/>
<comment type="subcellular location">
    <subcellularLocation>
        <location evidence="1">Cell outer membrane</location>
        <topology evidence="1">Lipid-anchor</topology>
    </subcellularLocation>
</comment>
<keyword evidence="10" id="KW-0449">Lipoprotein</keyword>
<dbReference type="EMBL" id="AABYWZ010000004">
    <property type="protein sequence ID" value="EAJ5681102.1"/>
    <property type="molecule type" value="Genomic_DNA"/>
</dbReference>
<organism evidence="11 13">
    <name type="scientific">Campylobacter lari</name>
    <dbReference type="NCBI Taxonomy" id="201"/>
    <lineage>
        <taxon>Bacteria</taxon>
        <taxon>Pseudomonadati</taxon>
        <taxon>Campylobacterota</taxon>
        <taxon>Epsilonproteobacteria</taxon>
        <taxon>Campylobacterales</taxon>
        <taxon>Campylobacteraceae</taxon>
        <taxon>Campylobacter</taxon>
    </lineage>
</organism>
<keyword evidence="5" id="KW-0430">Lectin</keyword>
<keyword evidence="9" id="KW-0998">Cell outer membrane</keyword>
<evidence type="ECO:0000256" key="6">
    <source>
        <dbReference type="ARBA" id="ARBA00023026"/>
    </source>
</evidence>
<dbReference type="InterPro" id="IPR015957">
    <property type="entry name" value="CDtoxinA"/>
</dbReference>
<dbReference type="AlphaFoldDB" id="A0A7I9KLE0"/>
<evidence type="ECO:0000256" key="4">
    <source>
        <dbReference type="ARBA" id="ARBA00022729"/>
    </source>
</evidence>
<dbReference type="Proteomes" id="UP000556298">
    <property type="component" value="Unassembled WGS sequence"/>
</dbReference>
<keyword evidence="4" id="KW-0732">Signal</keyword>
<evidence type="ECO:0000313" key="12">
    <source>
        <dbReference type="EMBL" id="EAJ5682249.1"/>
    </source>
</evidence>
<dbReference type="GO" id="GO:0090729">
    <property type="term" value="F:toxin activity"/>
    <property type="evidence" value="ECO:0007669"/>
    <property type="project" value="UniProtKB-KW"/>
</dbReference>
<evidence type="ECO:0000313" key="13">
    <source>
        <dbReference type="Proteomes" id="UP000556298"/>
    </source>
</evidence>
<dbReference type="GO" id="GO:0030246">
    <property type="term" value="F:carbohydrate binding"/>
    <property type="evidence" value="ECO:0007669"/>
    <property type="project" value="UniProtKB-KW"/>
</dbReference>
<dbReference type="PROSITE" id="PS51257">
    <property type="entry name" value="PROKAR_LIPOPROTEIN"/>
    <property type="match status" value="1"/>
</dbReference>
<name>A0A7I9KLE0_CAMLA</name>
<evidence type="ECO:0000256" key="8">
    <source>
        <dbReference type="ARBA" id="ARBA00023139"/>
    </source>
</evidence>
<reference evidence="11 13" key="1">
    <citation type="submission" date="2018-05" db="EMBL/GenBank/DDBJ databases">
        <authorList>
            <consortium name="PulseNet: The National Subtyping Network for Foodborne Disease Surveillance"/>
            <person name="Tarr C.L."/>
            <person name="Trees E."/>
            <person name="Katz L.S."/>
            <person name="Carleton-Romer H.A."/>
            <person name="Stroika S."/>
            <person name="Kucerova Z."/>
            <person name="Roache K.F."/>
            <person name="Sabol A.L."/>
            <person name="Besser J."/>
            <person name="Gerner-Smidt P."/>
        </authorList>
    </citation>
    <scope>NUCLEOTIDE SEQUENCE [LARGE SCALE GENOMIC DNA]</scope>
    <source>
        <strain evidence="11 13">2016D-0268</strain>
    </source>
</reference>
<dbReference type="PROSITE" id="PS50231">
    <property type="entry name" value="RICIN_B_LECTIN"/>
    <property type="match status" value="1"/>
</dbReference>
<dbReference type="GO" id="GO:0009279">
    <property type="term" value="C:cell outer membrane"/>
    <property type="evidence" value="ECO:0007669"/>
    <property type="project" value="UniProtKB-SubCell"/>
</dbReference>
<evidence type="ECO:0000256" key="5">
    <source>
        <dbReference type="ARBA" id="ARBA00022734"/>
    </source>
</evidence>
<keyword evidence="7" id="KW-0472">Membrane</keyword>
<evidence type="ECO:0000256" key="1">
    <source>
        <dbReference type="ARBA" id="ARBA00004459"/>
    </source>
</evidence>
<evidence type="ECO:0000256" key="10">
    <source>
        <dbReference type="ARBA" id="ARBA00023288"/>
    </source>
</evidence>
<gene>
    <name evidence="11" type="ORF">BXA13_02075</name>
    <name evidence="12" type="ORF">BXA13_08085</name>
</gene>
<dbReference type="EMBL" id="AABYWZ010000048">
    <property type="protein sequence ID" value="EAJ5682249.1"/>
    <property type="molecule type" value="Genomic_DNA"/>
</dbReference>
<dbReference type="InterPro" id="IPR003558">
    <property type="entry name" value="CDtoxinA/C"/>
</dbReference>
<evidence type="ECO:0000256" key="2">
    <source>
        <dbReference type="ARBA" id="ARBA00016112"/>
    </source>
</evidence>
<evidence type="ECO:0000313" key="11">
    <source>
        <dbReference type="EMBL" id="EAJ5681102.1"/>
    </source>
</evidence>
<dbReference type="Gene3D" id="2.80.10.50">
    <property type="match status" value="1"/>
</dbReference>
<dbReference type="SUPFAM" id="SSF50370">
    <property type="entry name" value="Ricin B-like lectins"/>
    <property type="match status" value="1"/>
</dbReference>
<evidence type="ECO:0000256" key="3">
    <source>
        <dbReference type="ARBA" id="ARBA00022656"/>
    </source>
</evidence>
<accession>A0A7I9KLE0</accession>
<dbReference type="PRINTS" id="PR01387">
    <property type="entry name" value="CDTOXINA"/>
</dbReference>
<dbReference type="InterPro" id="IPR035992">
    <property type="entry name" value="Ricin_B-like_lectins"/>
</dbReference>
<sequence length="270" mass="30470">MQKLKFIMILSAFITFFIGCSSKEQINPLGRSLGKMNDSDPLKIGKNPTPPAKQKEPLLVEGKKFPAIPLEPPLMKVNTFKGDNPIKGPLPRLTSNNELAQNALYENIGFVSDFVTIMSPNGAALTVWALNPGNWIWGYNLFDSKSFGDARVWQLIEFPNNTVMIKNAKTFTCLTAYGNGIVHYPCDQTNFAQFWRFFPMSNGAYQIQNYATQQCIQTTVANVMEEFNFDYYSIYLTSCLKSKEKNLDRQWSIGAPAFETISPYAYTGEQ</sequence>
<comment type="caution">
    <text evidence="11">The sequence shown here is derived from an EMBL/GenBank/DDBJ whole genome shotgun (WGS) entry which is preliminary data.</text>
</comment>
<keyword evidence="6" id="KW-0843">Virulence</keyword>
<protein>
    <recommendedName>
        <fullName evidence="2">Cytolethal distending toxin subunit A</fullName>
    </recommendedName>
</protein>
<evidence type="ECO:0000256" key="7">
    <source>
        <dbReference type="ARBA" id="ARBA00023136"/>
    </source>
</evidence>